<evidence type="ECO:0000313" key="2">
    <source>
        <dbReference type="Proteomes" id="UP000240493"/>
    </source>
</evidence>
<evidence type="ECO:0000313" key="1">
    <source>
        <dbReference type="EMBL" id="PTB46241.1"/>
    </source>
</evidence>
<dbReference type="EMBL" id="KZ679256">
    <property type="protein sequence ID" value="PTB46241.1"/>
    <property type="molecule type" value="Genomic_DNA"/>
</dbReference>
<proteinExistence type="predicted"/>
<dbReference type="Proteomes" id="UP000240493">
    <property type="component" value="Unassembled WGS sequence"/>
</dbReference>
<name>A0A2T3ZN61_TRIA4</name>
<gene>
    <name evidence="1" type="ORF">M441DRAFT_211552</name>
</gene>
<keyword evidence="2" id="KW-1185">Reference proteome</keyword>
<organism evidence="1 2">
    <name type="scientific">Trichoderma asperellum (strain ATCC 204424 / CBS 433.97 / NBRC 101777)</name>
    <dbReference type="NCBI Taxonomy" id="1042311"/>
    <lineage>
        <taxon>Eukaryota</taxon>
        <taxon>Fungi</taxon>
        <taxon>Dikarya</taxon>
        <taxon>Ascomycota</taxon>
        <taxon>Pezizomycotina</taxon>
        <taxon>Sordariomycetes</taxon>
        <taxon>Hypocreomycetidae</taxon>
        <taxon>Hypocreales</taxon>
        <taxon>Hypocreaceae</taxon>
        <taxon>Trichoderma</taxon>
    </lineage>
</organism>
<dbReference type="AlphaFoldDB" id="A0A2T3ZN61"/>
<accession>A0A2T3ZN61</accession>
<protein>
    <submittedName>
        <fullName evidence="1">Uncharacterized protein</fullName>
    </submittedName>
</protein>
<sequence>MSYTAAPRLSLAPVANLRSISAHFVSFTGETPNVVATWGNNANDGVFFFFFVLHCCTCVAVGYRMCDTVTLPLSSTTTSCSIFIASAGSWKPAVGSNRLADSRIRQSGSISGTPPQKTNKKKKNFLVLYGATKYRSTEYKQSCCLPLRFAGCRNTEHRRKWPPRFVSS</sequence>
<reference evidence="1 2" key="1">
    <citation type="submission" date="2016-07" db="EMBL/GenBank/DDBJ databases">
        <title>Multiple horizontal gene transfer events from other fungi enriched the ability of initially mycotrophic Trichoderma (Ascomycota) to feed on dead plant biomass.</title>
        <authorList>
            <consortium name="DOE Joint Genome Institute"/>
            <person name="Aerts A."/>
            <person name="Atanasova L."/>
            <person name="Chenthamara K."/>
            <person name="Zhang J."/>
            <person name="Grujic M."/>
            <person name="Henrissat B."/>
            <person name="Kuo A."/>
            <person name="Salamov A."/>
            <person name="Lipzen A."/>
            <person name="Labutti K."/>
            <person name="Barry K."/>
            <person name="Miao Y."/>
            <person name="Rahimi M.J."/>
            <person name="Shen Q."/>
            <person name="Grigoriev I.V."/>
            <person name="Kubicek C.P."/>
            <person name="Druzhinina I.S."/>
        </authorList>
    </citation>
    <scope>NUCLEOTIDE SEQUENCE [LARGE SCALE GENOMIC DNA]</scope>
    <source>
        <strain evidence="1 2">CBS 433.97</strain>
    </source>
</reference>